<feature type="compositionally biased region" description="Basic and acidic residues" evidence="13">
    <location>
        <begin position="143"/>
        <end position="153"/>
    </location>
</feature>
<dbReference type="InterPro" id="IPR019533">
    <property type="entry name" value="Peptidase_S26"/>
</dbReference>
<dbReference type="EMBL" id="CM007387">
    <property type="protein sequence ID" value="ONK64890.1"/>
    <property type="molecule type" value="Genomic_DNA"/>
</dbReference>
<evidence type="ECO:0000256" key="12">
    <source>
        <dbReference type="PIRSR" id="PIRSR600223-1"/>
    </source>
</evidence>
<evidence type="ECO:0000256" key="11">
    <source>
        <dbReference type="ARBA" id="ARBA00023136"/>
    </source>
</evidence>
<dbReference type="GO" id="GO:0009535">
    <property type="term" value="C:chloroplast thylakoid membrane"/>
    <property type="evidence" value="ECO:0007669"/>
    <property type="project" value="TreeGrafter"/>
</dbReference>
<dbReference type="CDD" id="cd06530">
    <property type="entry name" value="S26_SPase_I"/>
    <property type="match status" value="1"/>
</dbReference>
<keyword evidence="6" id="KW-0150">Chloroplast</keyword>
<dbReference type="EC" id="3.4.21.89" evidence="5"/>
<feature type="region of interest" description="Disordered" evidence="13">
    <location>
        <begin position="1"/>
        <end position="63"/>
    </location>
</feature>
<feature type="active site" evidence="12">
    <location>
        <position position="402"/>
    </location>
</feature>
<dbReference type="Proteomes" id="UP000243459">
    <property type="component" value="Chromosome 7"/>
</dbReference>
<feature type="domain" description="DUF3475" evidence="15">
    <location>
        <begin position="483"/>
        <end position="517"/>
    </location>
</feature>
<keyword evidence="11" id="KW-0472">Membrane</keyword>
<evidence type="ECO:0000256" key="4">
    <source>
        <dbReference type="ARBA" id="ARBA00009370"/>
    </source>
</evidence>
<comment type="catalytic activity">
    <reaction evidence="1">
        <text>Cleavage of hydrophobic, N-terminal signal or leader sequences from secreted and periplasmic proteins.</text>
        <dbReference type="EC" id="3.4.21.89"/>
    </reaction>
</comment>
<sequence>MPRGESRDTKFCTTTTTTPRQPRHFCARAAATGPSAGPSATYPSAAPLAAPQNSNKASPPNPNRCRLSAPNFCASRVVRSPLEYLEEYIGTILRRLWRSESPSPFPATWPKPSPPIRYGNCRRSLCLFANQRLDDDPNVTKSRARDRDWDRNRYRSKPQSSKFSCFTGDRTRSTAQEKSKAQAHAPATVKYSTLAPKGSRPANITVSLISAVVSGSGAGSNVGLGVFGVSSSIGLGGLKPSYFLPFLQPNKWFPCSEFVPGSSRGGFEDKEAVGVDKSGAKGSKSSMEASVEAVTVKEGVKELQRKNRNLSSWFSRWMNSCSDDAKFCFAAVTVPLLYKSRLAEPKSIPSMSMYPTLDVGDRILAEKVSYLFREPEVLDIVIFSAPPILQENGYSSSDVFIKRVVAKAGDYVEVRNGKLYVNGVAQDEEFILEPLAYEMEGKLIPKGYVFVLGDNRNDSFDSHNWGPLPVNNILGRSVLRDPSDSQISRLRHETIAIEGVHKVVSDDDALLLGLAFASSPRPSASTSNLSKQCADQELRRFDQRFKSYADSGVDPNRWAMSAKEMDSRVKKMDRLIAATSALYKEMDKLADSEHGLKKMIV</sequence>
<comment type="similarity">
    <text evidence="4">Belongs to the peptidase S26 family.</text>
</comment>
<evidence type="ECO:0000256" key="2">
    <source>
        <dbReference type="ARBA" id="ARBA00004229"/>
    </source>
</evidence>
<feature type="compositionally biased region" description="Low complexity" evidence="13">
    <location>
        <begin position="29"/>
        <end position="41"/>
    </location>
</feature>
<dbReference type="Gramene" id="ONK64890">
    <property type="protein sequence ID" value="ONK64890"/>
    <property type="gene ID" value="A4U43_C07F31140"/>
</dbReference>
<keyword evidence="17" id="KW-1185">Reference proteome</keyword>
<dbReference type="PRINTS" id="PR00727">
    <property type="entry name" value="LEADERPTASE"/>
</dbReference>
<feature type="active site" evidence="12">
    <location>
        <position position="352"/>
    </location>
</feature>
<dbReference type="AlphaFoldDB" id="A0A5P1ELG6"/>
<evidence type="ECO:0000256" key="5">
    <source>
        <dbReference type="ARBA" id="ARBA00013208"/>
    </source>
</evidence>
<feature type="region of interest" description="Disordered" evidence="13">
    <location>
        <begin position="136"/>
        <end position="169"/>
    </location>
</feature>
<evidence type="ECO:0000256" key="3">
    <source>
        <dbReference type="ARBA" id="ARBA00004370"/>
    </source>
</evidence>
<dbReference type="GO" id="GO:0009003">
    <property type="term" value="F:signal peptidase activity"/>
    <property type="evidence" value="ECO:0007669"/>
    <property type="project" value="UniProtKB-EC"/>
</dbReference>
<evidence type="ECO:0000313" key="16">
    <source>
        <dbReference type="EMBL" id="ONK64890.1"/>
    </source>
</evidence>
<dbReference type="PROSITE" id="PS00501">
    <property type="entry name" value="SPASE_I_1"/>
    <property type="match status" value="1"/>
</dbReference>
<dbReference type="Gene3D" id="2.10.109.10">
    <property type="entry name" value="Umud Fragment, subunit A"/>
    <property type="match status" value="1"/>
</dbReference>
<dbReference type="NCBIfam" id="TIGR02227">
    <property type="entry name" value="sigpep_I_bact"/>
    <property type="match status" value="1"/>
</dbReference>
<evidence type="ECO:0000259" key="14">
    <source>
        <dbReference type="Pfam" id="PF10502"/>
    </source>
</evidence>
<reference evidence="17" key="1">
    <citation type="journal article" date="2017" name="Nat. Commun.">
        <title>The asparagus genome sheds light on the origin and evolution of a young Y chromosome.</title>
        <authorList>
            <person name="Harkess A."/>
            <person name="Zhou J."/>
            <person name="Xu C."/>
            <person name="Bowers J.E."/>
            <person name="Van der Hulst R."/>
            <person name="Ayyampalayam S."/>
            <person name="Mercati F."/>
            <person name="Riccardi P."/>
            <person name="McKain M.R."/>
            <person name="Kakrana A."/>
            <person name="Tang H."/>
            <person name="Ray J."/>
            <person name="Groenendijk J."/>
            <person name="Arikit S."/>
            <person name="Mathioni S.M."/>
            <person name="Nakano M."/>
            <person name="Shan H."/>
            <person name="Telgmann-Rauber A."/>
            <person name="Kanno A."/>
            <person name="Yue Z."/>
            <person name="Chen H."/>
            <person name="Li W."/>
            <person name="Chen Y."/>
            <person name="Xu X."/>
            <person name="Zhang Y."/>
            <person name="Luo S."/>
            <person name="Chen H."/>
            <person name="Gao J."/>
            <person name="Mao Z."/>
            <person name="Pires J.C."/>
            <person name="Luo M."/>
            <person name="Kudrna D."/>
            <person name="Wing R.A."/>
            <person name="Meyers B.C."/>
            <person name="Yi K."/>
            <person name="Kong H."/>
            <person name="Lavrijsen P."/>
            <person name="Sunseri F."/>
            <person name="Falavigna A."/>
            <person name="Ye Y."/>
            <person name="Leebens-Mack J.H."/>
            <person name="Chen G."/>
        </authorList>
    </citation>
    <scope>NUCLEOTIDE SEQUENCE [LARGE SCALE GENOMIC DNA]</scope>
    <source>
        <strain evidence="17">cv. DH0086</strain>
    </source>
</reference>
<dbReference type="InterPro" id="IPR000223">
    <property type="entry name" value="Pept_S26A_signal_pept_1"/>
</dbReference>
<evidence type="ECO:0000256" key="13">
    <source>
        <dbReference type="SAM" id="MobiDB-lite"/>
    </source>
</evidence>
<dbReference type="GO" id="GO:0006465">
    <property type="term" value="P:signal peptide processing"/>
    <property type="evidence" value="ECO:0007669"/>
    <property type="project" value="InterPro"/>
</dbReference>
<dbReference type="FunFam" id="2.10.109.10:FF:000012">
    <property type="entry name" value="Peptidase/ serine-type peptidase"/>
    <property type="match status" value="1"/>
</dbReference>
<evidence type="ECO:0000256" key="9">
    <source>
        <dbReference type="ARBA" id="ARBA00022801"/>
    </source>
</evidence>
<dbReference type="PANTHER" id="PTHR43390:SF2">
    <property type="entry name" value="THYLAKOIDAL PROCESSING PEPTIDASE 2, CHLOROPLASTIC-RELATED"/>
    <property type="match status" value="1"/>
</dbReference>
<evidence type="ECO:0000313" key="17">
    <source>
        <dbReference type="Proteomes" id="UP000243459"/>
    </source>
</evidence>
<dbReference type="InterPro" id="IPR036286">
    <property type="entry name" value="LexA/Signal_pep-like_sf"/>
</dbReference>
<gene>
    <name evidence="16" type="ORF">A4U43_C07F31140</name>
</gene>
<evidence type="ECO:0000256" key="10">
    <source>
        <dbReference type="ARBA" id="ARBA00022946"/>
    </source>
</evidence>
<dbReference type="SUPFAM" id="SSF51306">
    <property type="entry name" value="LexA/Signal peptidase"/>
    <property type="match status" value="1"/>
</dbReference>
<dbReference type="InterPro" id="IPR019756">
    <property type="entry name" value="Pept_S26A_signal_pept_1_Ser-AS"/>
</dbReference>
<evidence type="ECO:0000259" key="15">
    <source>
        <dbReference type="Pfam" id="PF11961"/>
    </source>
</evidence>
<dbReference type="Pfam" id="PF10502">
    <property type="entry name" value="Peptidase_S26"/>
    <property type="match status" value="1"/>
</dbReference>
<protein>
    <recommendedName>
        <fullName evidence="5">signal peptidase I</fullName>
        <ecNumber evidence="5">3.4.21.89</ecNumber>
    </recommendedName>
</protein>
<dbReference type="PANTHER" id="PTHR43390">
    <property type="entry name" value="SIGNAL PEPTIDASE I"/>
    <property type="match status" value="1"/>
</dbReference>
<dbReference type="Pfam" id="PF11961">
    <property type="entry name" value="DUF3475"/>
    <property type="match status" value="1"/>
</dbReference>
<evidence type="ECO:0000256" key="1">
    <source>
        <dbReference type="ARBA" id="ARBA00000677"/>
    </source>
</evidence>
<name>A0A5P1ELG6_ASPOF</name>
<feature type="domain" description="Peptidase S26" evidence="14">
    <location>
        <begin position="326"/>
        <end position="479"/>
    </location>
</feature>
<keyword evidence="10" id="KW-0809">Transit peptide</keyword>
<dbReference type="InterPro" id="IPR019758">
    <property type="entry name" value="Pept_S26A_signal_pept_1_CS"/>
</dbReference>
<dbReference type="PROSITE" id="PS00761">
    <property type="entry name" value="SPASE_I_3"/>
    <property type="match status" value="1"/>
</dbReference>
<keyword evidence="9" id="KW-0378">Hydrolase</keyword>
<accession>A0A5P1ELG6</accession>
<keyword evidence="8" id="KW-0645">Protease</keyword>
<keyword evidence="7" id="KW-0934">Plastid</keyword>
<evidence type="ECO:0000256" key="6">
    <source>
        <dbReference type="ARBA" id="ARBA00022528"/>
    </source>
</evidence>
<dbReference type="GO" id="GO:0004252">
    <property type="term" value="F:serine-type endopeptidase activity"/>
    <property type="evidence" value="ECO:0007669"/>
    <property type="project" value="InterPro"/>
</dbReference>
<organism evidence="16 17">
    <name type="scientific">Asparagus officinalis</name>
    <name type="common">Garden asparagus</name>
    <dbReference type="NCBI Taxonomy" id="4686"/>
    <lineage>
        <taxon>Eukaryota</taxon>
        <taxon>Viridiplantae</taxon>
        <taxon>Streptophyta</taxon>
        <taxon>Embryophyta</taxon>
        <taxon>Tracheophyta</taxon>
        <taxon>Spermatophyta</taxon>
        <taxon>Magnoliopsida</taxon>
        <taxon>Liliopsida</taxon>
        <taxon>Asparagales</taxon>
        <taxon>Asparagaceae</taxon>
        <taxon>Asparagoideae</taxon>
        <taxon>Asparagus</taxon>
    </lineage>
</organism>
<evidence type="ECO:0000256" key="8">
    <source>
        <dbReference type="ARBA" id="ARBA00022670"/>
    </source>
</evidence>
<dbReference type="GO" id="GO:0010027">
    <property type="term" value="P:thylakoid membrane organization"/>
    <property type="evidence" value="ECO:0007669"/>
    <property type="project" value="TreeGrafter"/>
</dbReference>
<proteinExistence type="inferred from homology"/>
<dbReference type="GO" id="GO:0045927">
    <property type="term" value="P:positive regulation of growth"/>
    <property type="evidence" value="ECO:0007669"/>
    <property type="project" value="InterPro"/>
</dbReference>
<dbReference type="InterPro" id="IPR021864">
    <property type="entry name" value="DUF3475"/>
</dbReference>
<feature type="compositionally biased region" description="Basic and acidic residues" evidence="13">
    <location>
        <begin position="1"/>
        <end position="10"/>
    </location>
</feature>
<comment type="subcellular location">
    <subcellularLocation>
        <location evidence="3">Membrane</location>
    </subcellularLocation>
    <subcellularLocation>
        <location evidence="2">Plastid</location>
        <location evidence="2">Chloroplast</location>
    </subcellularLocation>
</comment>
<evidence type="ECO:0000256" key="7">
    <source>
        <dbReference type="ARBA" id="ARBA00022640"/>
    </source>
</evidence>